<proteinExistence type="predicted"/>
<dbReference type="PROSITE" id="PS51278">
    <property type="entry name" value="GATASE_TYPE_2"/>
    <property type="match status" value="1"/>
</dbReference>
<dbReference type="InterPro" id="IPR014729">
    <property type="entry name" value="Rossmann-like_a/b/a_fold"/>
</dbReference>
<evidence type="ECO:0000313" key="13">
    <source>
        <dbReference type="Proteomes" id="UP000298652"/>
    </source>
</evidence>
<keyword evidence="3" id="KW-0028">Amino-acid biosynthesis</keyword>
<evidence type="ECO:0000256" key="4">
    <source>
        <dbReference type="ARBA" id="ARBA00022741"/>
    </source>
</evidence>
<evidence type="ECO:0000256" key="7">
    <source>
        <dbReference type="ARBA" id="ARBA00022962"/>
    </source>
</evidence>
<dbReference type="InterPro" id="IPR017932">
    <property type="entry name" value="GATase_2_dom"/>
</dbReference>
<dbReference type="GO" id="GO:0006529">
    <property type="term" value="P:asparagine biosynthetic process"/>
    <property type="evidence" value="ECO:0007669"/>
    <property type="project" value="UniProtKB-KW"/>
</dbReference>
<dbReference type="GO" id="GO:0004066">
    <property type="term" value="F:asparagine synthase (glutamine-hydrolyzing) activity"/>
    <property type="evidence" value="ECO:0007669"/>
    <property type="project" value="UniProtKB-EC"/>
</dbReference>
<protein>
    <recommendedName>
        <fullName evidence="1">asparagine synthase (glutamine-hydrolyzing)</fullName>
        <ecNumber evidence="1">6.3.5.4</ecNumber>
    </recommendedName>
</protein>
<keyword evidence="13" id="KW-1185">Reference proteome</keyword>
<keyword evidence="7" id="KW-0315">Glutamine amidotransferase</keyword>
<evidence type="ECO:0000256" key="5">
    <source>
        <dbReference type="ARBA" id="ARBA00022840"/>
    </source>
</evidence>
<comment type="function">
    <text evidence="9">Essential for nitrogen assimilation, distribution and remobilization within the plant via the phloem.</text>
</comment>
<dbReference type="InterPro" id="IPR006426">
    <property type="entry name" value="Asn_synth_AEB"/>
</dbReference>
<dbReference type="AlphaFoldDB" id="A0A4V6D239"/>
<dbReference type="FunFam" id="3.40.50.620:FF:000055">
    <property type="entry name" value="Asparagine synthetase [glutamine-hydrolyzing]"/>
    <property type="match status" value="1"/>
</dbReference>
<dbReference type="Pfam" id="PF00733">
    <property type="entry name" value="Asn_synthase"/>
    <property type="match status" value="1"/>
</dbReference>
<evidence type="ECO:0000256" key="6">
    <source>
        <dbReference type="ARBA" id="ARBA00022888"/>
    </source>
</evidence>
<evidence type="ECO:0000256" key="1">
    <source>
        <dbReference type="ARBA" id="ARBA00012737"/>
    </source>
</evidence>
<dbReference type="FunFam" id="3.60.20.10:FF:000024">
    <property type="entry name" value="Asparagine synthetase [glutamine-hydrolyzing]"/>
    <property type="match status" value="1"/>
</dbReference>
<reference evidence="12" key="1">
    <citation type="submission" date="2019-03" db="EMBL/GenBank/DDBJ databases">
        <title>WGS assembly of Setaria viridis.</title>
        <authorList>
            <person name="Huang P."/>
            <person name="Jenkins J."/>
            <person name="Grimwood J."/>
            <person name="Barry K."/>
            <person name="Healey A."/>
            <person name="Mamidi S."/>
            <person name="Sreedasyam A."/>
            <person name="Shu S."/>
            <person name="Feldman M."/>
            <person name="Wu J."/>
            <person name="Yu Y."/>
            <person name="Chen C."/>
            <person name="Johnson J."/>
            <person name="Rokhsar D."/>
            <person name="Baxter I."/>
            <person name="Schmutz J."/>
            <person name="Brutnell T."/>
            <person name="Kellogg E."/>
        </authorList>
    </citation>
    <scope>NUCLEOTIDE SEQUENCE [LARGE SCALE GENOMIC DNA]</scope>
</reference>
<evidence type="ECO:0000256" key="10">
    <source>
        <dbReference type="ARBA" id="ARBA00060583"/>
    </source>
</evidence>
<evidence type="ECO:0000256" key="3">
    <source>
        <dbReference type="ARBA" id="ARBA00022605"/>
    </source>
</evidence>
<dbReference type="Gene3D" id="3.40.50.620">
    <property type="entry name" value="HUPs"/>
    <property type="match status" value="1"/>
</dbReference>
<dbReference type="InterPro" id="IPR033738">
    <property type="entry name" value="AsnB_N"/>
</dbReference>
<dbReference type="Pfam" id="PF13537">
    <property type="entry name" value="GATase_7"/>
    <property type="match status" value="1"/>
</dbReference>
<dbReference type="CDD" id="cd00712">
    <property type="entry name" value="AsnB"/>
    <property type="match status" value="1"/>
</dbReference>
<evidence type="ECO:0000256" key="8">
    <source>
        <dbReference type="ARBA" id="ARBA00048741"/>
    </source>
</evidence>
<dbReference type="NCBIfam" id="TIGR01536">
    <property type="entry name" value="asn_synth_AEB"/>
    <property type="match status" value="1"/>
</dbReference>
<dbReference type="NCBIfam" id="NF006949">
    <property type="entry name" value="PRK09431.1"/>
    <property type="match status" value="1"/>
</dbReference>
<dbReference type="SUPFAM" id="SSF56235">
    <property type="entry name" value="N-terminal nucleophile aminohydrolases (Ntn hydrolases)"/>
    <property type="match status" value="1"/>
</dbReference>
<dbReference type="EMBL" id="CM016560">
    <property type="protein sequence ID" value="TKV96685.1"/>
    <property type="molecule type" value="Genomic_DNA"/>
</dbReference>
<dbReference type="OMA" id="QFASKHT"/>
<dbReference type="Proteomes" id="UP000298652">
    <property type="component" value="Chromosome 9"/>
</dbReference>
<keyword evidence="2" id="KW-0436">Ligase</keyword>
<sequence>MAAHSPWFLHPSTRALAHRLVSFLPPTRTLVPLSPTTTSARVSYHHKSTMCGIFAVLGCADCSQAQRARVLACSRRLKHRGPDWSGLYQHEGNFLAHQRLSVVSPLSGDQPLFNEDRTVVVVANGEIYNHKKIRKQFTGKHTFTTGSDCEVIIALYEEYGENFVDMLDGVFAFVLYDTRNKTFMAARDAIGVNPLYIGWGGDGSVWFSSEMKALNEDCVRFELFPPGHLYSSAAAEFRRWYNPRWFLEQVPAAPYDPLVLRAAFEKAVIKRLMTDAPFGVLLSGGLDSSLVASVTKRHLVETEAAKKFGTELHSFVVGLEGSPDLKAAREVADYLGTIHHEFYFTVQDGIDAIEEVIYHDETYDVTTIRASTPMFLMARKIKSLGVKMVLSGEGSDELLGGYLYFHFAPNKEEFHKETCRKVKALHQYDCLRANKATSAWGLEIRVPFLDKEFVDVAMGMDPEWKMYDKDLGRIEKWVMRKAFEDEENPYLPKHILYRQKEQFSDGVGYSWIDGLKAFTEQQVTDEMMINAAKVYPYNTPVNKEAYYYRMIFERLFPQDSARETVPWGPSIACSTPAAIEWVEQWKASNDPSGRFISSHDAAATTTADQTAGAAHANGNGVAPVANGHAAANGSVNGTEVAVAIAA</sequence>
<accession>A0A4V6D239</accession>
<keyword evidence="5" id="KW-0067">ATP-binding</keyword>
<comment type="catalytic activity">
    <reaction evidence="8">
        <text>L-aspartate + L-glutamine + ATP + H2O = L-asparagine + L-glutamate + AMP + diphosphate + H(+)</text>
        <dbReference type="Rhea" id="RHEA:12228"/>
        <dbReference type="ChEBI" id="CHEBI:15377"/>
        <dbReference type="ChEBI" id="CHEBI:15378"/>
        <dbReference type="ChEBI" id="CHEBI:29985"/>
        <dbReference type="ChEBI" id="CHEBI:29991"/>
        <dbReference type="ChEBI" id="CHEBI:30616"/>
        <dbReference type="ChEBI" id="CHEBI:33019"/>
        <dbReference type="ChEBI" id="CHEBI:58048"/>
        <dbReference type="ChEBI" id="CHEBI:58359"/>
        <dbReference type="ChEBI" id="CHEBI:456215"/>
        <dbReference type="EC" id="6.3.5.4"/>
    </reaction>
</comment>
<evidence type="ECO:0000256" key="2">
    <source>
        <dbReference type="ARBA" id="ARBA00022598"/>
    </source>
</evidence>
<dbReference type="PANTHER" id="PTHR11772:SF16">
    <property type="entry name" value="ASPARAGINE SYNTHETASE [GLUTAMINE-HYDROLYZING] 1"/>
    <property type="match status" value="1"/>
</dbReference>
<dbReference type="PANTHER" id="PTHR11772">
    <property type="entry name" value="ASPARAGINE SYNTHETASE"/>
    <property type="match status" value="1"/>
</dbReference>
<keyword evidence="6" id="KW-0061">Asparagine biosynthesis</keyword>
<dbReference type="InterPro" id="IPR029055">
    <property type="entry name" value="Ntn_hydrolases_N"/>
</dbReference>
<feature type="domain" description="Glutamine amidotransferase type-2" evidence="11">
    <location>
        <begin position="51"/>
        <end position="235"/>
    </location>
</feature>
<evidence type="ECO:0000256" key="9">
    <source>
        <dbReference type="ARBA" id="ARBA00060016"/>
    </source>
</evidence>
<dbReference type="SUPFAM" id="SSF52402">
    <property type="entry name" value="Adenine nucleotide alpha hydrolases-like"/>
    <property type="match status" value="1"/>
</dbReference>
<dbReference type="Gene3D" id="3.60.20.10">
    <property type="entry name" value="Glutamine Phosphoribosylpyrophosphate, subunit 1, domain 1"/>
    <property type="match status" value="1"/>
</dbReference>
<organism evidence="12 13">
    <name type="scientific">Setaria viridis</name>
    <name type="common">Green bristlegrass</name>
    <name type="synonym">Setaria italica subsp. viridis</name>
    <dbReference type="NCBI Taxonomy" id="4556"/>
    <lineage>
        <taxon>Eukaryota</taxon>
        <taxon>Viridiplantae</taxon>
        <taxon>Streptophyta</taxon>
        <taxon>Embryophyta</taxon>
        <taxon>Tracheophyta</taxon>
        <taxon>Spermatophyta</taxon>
        <taxon>Magnoliopsida</taxon>
        <taxon>Liliopsida</taxon>
        <taxon>Poales</taxon>
        <taxon>Poaceae</taxon>
        <taxon>PACMAD clade</taxon>
        <taxon>Panicoideae</taxon>
        <taxon>Panicodae</taxon>
        <taxon>Paniceae</taxon>
        <taxon>Cenchrinae</taxon>
        <taxon>Setaria</taxon>
    </lineage>
</organism>
<dbReference type="InterPro" id="IPR050795">
    <property type="entry name" value="Asn_Synthetase"/>
</dbReference>
<dbReference type="GO" id="GO:0006950">
    <property type="term" value="P:response to stress"/>
    <property type="evidence" value="ECO:0007669"/>
    <property type="project" value="UniProtKB-ARBA"/>
</dbReference>
<dbReference type="InterPro" id="IPR001962">
    <property type="entry name" value="Asn_synthase"/>
</dbReference>
<gene>
    <name evidence="12" type="ORF">SEVIR_9G444800v2</name>
</gene>
<comment type="pathway">
    <text evidence="10">Amino-acid biosynthesis; L-asparagine biosynthesis.</text>
</comment>
<evidence type="ECO:0000259" key="11">
    <source>
        <dbReference type="PROSITE" id="PS51278"/>
    </source>
</evidence>
<dbReference type="CDD" id="cd01991">
    <property type="entry name" value="Asn_synthase_B_C"/>
    <property type="match status" value="1"/>
</dbReference>
<dbReference type="GO" id="GO:0005524">
    <property type="term" value="F:ATP binding"/>
    <property type="evidence" value="ECO:0007669"/>
    <property type="project" value="UniProtKB-KW"/>
</dbReference>
<dbReference type="EC" id="6.3.5.4" evidence="1"/>
<dbReference type="GO" id="GO:0005829">
    <property type="term" value="C:cytosol"/>
    <property type="evidence" value="ECO:0007669"/>
    <property type="project" value="TreeGrafter"/>
</dbReference>
<name>A0A4V6D239_SETVI</name>
<evidence type="ECO:0000313" key="12">
    <source>
        <dbReference type="EMBL" id="TKV96685.1"/>
    </source>
</evidence>
<dbReference type="Gramene" id="TKV96685">
    <property type="protein sequence ID" value="TKV96685"/>
    <property type="gene ID" value="SEVIR_9G444800v2"/>
</dbReference>
<keyword evidence="4" id="KW-0547">Nucleotide-binding</keyword>